<accession>A0A9W9UVA6</accession>
<dbReference type="AlphaFoldDB" id="A0A9W9UVA6"/>
<evidence type="ECO:0000313" key="2">
    <source>
        <dbReference type="EMBL" id="KAJ5357894.1"/>
    </source>
</evidence>
<reference evidence="2" key="2">
    <citation type="journal article" date="2023" name="IMA Fungus">
        <title>Comparative genomic study of the Penicillium genus elucidates a diverse pangenome and 15 lateral gene transfer events.</title>
        <authorList>
            <person name="Petersen C."/>
            <person name="Sorensen T."/>
            <person name="Nielsen M.R."/>
            <person name="Sondergaard T.E."/>
            <person name="Sorensen J.L."/>
            <person name="Fitzpatrick D.A."/>
            <person name="Frisvad J.C."/>
            <person name="Nielsen K.L."/>
        </authorList>
    </citation>
    <scope>NUCLEOTIDE SEQUENCE</scope>
    <source>
        <strain evidence="2">IBT 35675</strain>
    </source>
</reference>
<dbReference type="EMBL" id="JAPZBR010000003">
    <property type="protein sequence ID" value="KAJ5357894.1"/>
    <property type="molecule type" value="Genomic_DNA"/>
</dbReference>
<evidence type="ECO:0000259" key="1">
    <source>
        <dbReference type="Pfam" id="PF12417"/>
    </source>
</evidence>
<organism evidence="2 3">
    <name type="scientific">Penicillium brevicompactum</name>
    <dbReference type="NCBI Taxonomy" id="5074"/>
    <lineage>
        <taxon>Eukaryota</taxon>
        <taxon>Fungi</taxon>
        <taxon>Dikarya</taxon>
        <taxon>Ascomycota</taxon>
        <taxon>Pezizomycotina</taxon>
        <taxon>Eurotiomycetes</taxon>
        <taxon>Eurotiomycetidae</taxon>
        <taxon>Eurotiales</taxon>
        <taxon>Aspergillaceae</taxon>
        <taxon>Penicillium</taxon>
    </lineage>
</organism>
<comment type="caution">
    <text evidence="2">The sequence shown here is derived from an EMBL/GenBank/DDBJ whole genome shotgun (WGS) entry which is preliminary data.</text>
</comment>
<protein>
    <recommendedName>
        <fullName evidence="1">DUF3669 domain-containing protein</fullName>
    </recommendedName>
</protein>
<gene>
    <name evidence="2" type="ORF">N7541_005052</name>
</gene>
<dbReference type="Pfam" id="PF12417">
    <property type="entry name" value="DUF3669"/>
    <property type="match status" value="1"/>
</dbReference>
<evidence type="ECO:0000313" key="3">
    <source>
        <dbReference type="Proteomes" id="UP001148299"/>
    </source>
</evidence>
<feature type="domain" description="DUF3669" evidence="1">
    <location>
        <begin position="61"/>
        <end position="119"/>
    </location>
</feature>
<keyword evidence="3" id="KW-1185">Reference proteome</keyword>
<name>A0A9W9UVA6_PENBR</name>
<sequence length="155" mass="17890">MELLGVTPSEINQYAEVMAETLATMHWVSEIDGRDIEFVLVPSSENGFKMNTTVFGEHSRWVLNFDCCRSMEMSKDGVAQAVNTFWRNDPYYPRPGKDPSLWGVFRYRYIQASDACGTESKEARRRRSLARDFIDLVEKEGETRKERENPSSGYN</sequence>
<dbReference type="PANTHER" id="PTHR40780:SF2">
    <property type="entry name" value="DUF3669 DOMAIN-CONTAINING PROTEIN"/>
    <property type="match status" value="1"/>
</dbReference>
<dbReference type="PANTHER" id="PTHR40780">
    <property type="entry name" value="DUF3669 DOMAIN-CONTAINING PROTEIN"/>
    <property type="match status" value="1"/>
</dbReference>
<proteinExistence type="predicted"/>
<reference evidence="2" key="1">
    <citation type="submission" date="2022-12" db="EMBL/GenBank/DDBJ databases">
        <authorList>
            <person name="Petersen C."/>
        </authorList>
    </citation>
    <scope>NUCLEOTIDE SEQUENCE</scope>
    <source>
        <strain evidence="2">IBT 35675</strain>
    </source>
</reference>
<dbReference type="InterPro" id="IPR022137">
    <property type="entry name" value="Znf_prot_DUF3669"/>
</dbReference>
<dbReference type="Proteomes" id="UP001148299">
    <property type="component" value="Unassembled WGS sequence"/>
</dbReference>